<dbReference type="SUPFAM" id="SSF52540">
    <property type="entry name" value="P-loop containing nucleoside triphosphate hydrolases"/>
    <property type="match status" value="1"/>
</dbReference>
<dbReference type="GO" id="GO:0005524">
    <property type="term" value="F:ATP binding"/>
    <property type="evidence" value="ECO:0007669"/>
    <property type="project" value="InterPro"/>
</dbReference>
<dbReference type="AlphaFoldDB" id="A0A5P6ABB7"/>
<accession>A0A5P6ABB7</accession>
<dbReference type="Pfam" id="PF00158">
    <property type="entry name" value="Sigma54_activat"/>
    <property type="match status" value="1"/>
</dbReference>
<dbReference type="InterPro" id="IPR025662">
    <property type="entry name" value="Sigma_54_int_dom_ATP-bd_1"/>
</dbReference>
<dbReference type="InterPro" id="IPR002078">
    <property type="entry name" value="Sigma_54_int"/>
</dbReference>
<evidence type="ECO:0000259" key="1">
    <source>
        <dbReference type="Pfam" id="PF00158"/>
    </source>
</evidence>
<dbReference type="Gene3D" id="3.40.50.300">
    <property type="entry name" value="P-loop containing nucleotide triphosphate hydrolases"/>
    <property type="match status" value="1"/>
</dbReference>
<sequence length="46" mass="4932">MQQVLDRAARLAASHVPVMVIGETGTGKELLANFVHNHSPVVINPL</sequence>
<dbReference type="GO" id="GO:0006355">
    <property type="term" value="P:regulation of DNA-templated transcription"/>
    <property type="evidence" value="ECO:0007669"/>
    <property type="project" value="InterPro"/>
</dbReference>
<evidence type="ECO:0000313" key="2">
    <source>
        <dbReference type="EMBL" id="QFG76964.1"/>
    </source>
</evidence>
<organism evidence="2">
    <name type="scientific">Raoultella planticola</name>
    <name type="common">Klebsiella planticola</name>
    <dbReference type="NCBI Taxonomy" id="575"/>
    <lineage>
        <taxon>Bacteria</taxon>
        <taxon>Pseudomonadati</taxon>
        <taxon>Pseudomonadota</taxon>
        <taxon>Gammaproteobacteria</taxon>
        <taxon>Enterobacterales</taxon>
        <taxon>Enterobacteriaceae</taxon>
        <taxon>Klebsiella/Raoultella group</taxon>
        <taxon>Raoultella</taxon>
    </lineage>
</organism>
<dbReference type="EMBL" id="CP029752">
    <property type="protein sequence ID" value="QFG76964.1"/>
    <property type="molecule type" value="Genomic_DNA"/>
</dbReference>
<proteinExistence type="predicted"/>
<feature type="domain" description="Sigma-54 factor interaction" evidence="1">
    <location>
        <begin position="1"/>
        <end position="41"/>
    </location>
</feature>
<dbReference type="InterPro" id="IPR027417">
    <property type="entry name" value="P-loop_NTPase"/>
</dbReference>
<reference evidence="2" key="1">
    <citation type="submission" date="2018-05" db="EMBL/GenBank/DDBJ databases">
        <title>Bacterial isolates from healthy term breastfed infants carrying antibiotic resistance genes.</title>
        <authorList>
            <person name="Casaburi G."/>
        </authorList>
    </citation>
    <scope>NUCLEOTIDE SEQUENCE [LARGE SCALE GENOMIC DNA]</scope>
    <source>
        <strain evidence="2">7084_4</strain>
    </source>
</reference>
<protein>
    <recommendedName>
        <fullName evidence="1">Sigma-54 factor interaction domain-containing protein</fullName>
    </recommendedName>
</protein>
<dbReference type="PROSITE" id="PS00675">
    <property type="entry name" value="SIGMA54_INTERACT_1"/>
    <property type="match status" value="1"/>
</dbReference>
<name>A0A5P6ABB7_RAOPL</name>
<gene>
    <name evidence="2" type="ORF">DMB90_20350</name>
</gene>